<protein>
    <recommendedName>
        <fullName evidence="1">Zinc-ribbon domain-containing protein</fullName>
    </recommendedName>
</protein>
<dbReference type="Pfam" id="PF13240">
    <property type="entry name" value="Zn_Ribbon_1"/>
    <property type="match status" value="1"/>
</dbReference>
<evidence type="ECO:0000313" key="2">
    <source>
        <dbReference type="EMBL" id="GAG88307.1"/>
    </source>
</evidence>
<reference evidence="2" key="1">
    <citation type="journal article" date="2014" name="Front. Microbiol.">
        <title>High frequency of phylogenetically diverse reductive dehalogenase-homologous genes in deep subseafloor sedimentary metagenomes.</title>
        <authorList>
            <person name="Kawai M."/>
            <person name="Futagami T."/>
            <person name="Toyoda A."/>
            <person name="Takaki Y."/>
            <person name="Nishi S."/>
            <person name="Hori S."/>
            <person name="Arai W."/>
            <person name="Tsubouchi T."/>
            <person name="Morono Y."/>
            <person name="Uchiyama I."/>
            <person name="Ito T."/>
            <person name="Fujiyama A."/>
            <person name="Inagaki F."/>
            <person name="Takami H."/>
        </authorList>
    </citation>
    <scope>NUCLEOTIDE SEQUENCE</scope>
    <source>
        <strain evidence="2">Expedition CK06-06</strain>
    </source>
</reference>
<dbReference type="AlphaFoldDB" id="X1C4M2"/>
<accession>X1C4M2</accession>
<name>X1C4M2_9ZZZZ</name>
<evidence type="ECO:0000259" key="1">
    <source>
        <dbReference type="Pfam" id="PF13240"/>
    </source>
</evidence>
<comment type="caution">
    <text evidence="2">The sequence shown here is derived from an EMBL/GenBank/DDBJ whole genome shotgun (WGS) entry which is preliminary data.</text>
</comment>
<sequence length="39" mass="4519">MIENYQITKQEKDDIFCPLCGKKIEEGQKVCEYCGSSME</sequence>
<dbReference type="EMBL" id="BART01015753">
    <property type="protein sequence ID" value="GAG88307.1"/>
    <property type="molecule type" value="Genomic_DNA"/>
</dbReference>
<feature type="domain" description="Zinc-ribbon" evidence="1">
    <location>
        <begin position="16"/>
        <end position="37"/>
    </location>
</feature>
<gene>
    <name evidence="2" type="ORF">S01H4_30503</name>
</gene>
<proteinExistence type="predicted"/>
<dbReference type="InterPro" id="IPR026870">
    <property type="entry name" value="Zinc_ribbon_dom"/>
</dbReference>
<organism evidence="2">
    <name type="scientific">marine sediment metagenome</name>
    <dbReference type="NCBI Taxonomy" id="412755"/>
    <lineage>
        <taxon>unclassified sequences</taxon>
        <taxon>metagenomes</taxon>
        <taxon>ecological metagenomes</taxon>
    </lineage>
</organism>